<dbReference type="Pfam" id="PF06769">
    <property type="entry name" value="YoeB_toxin"/>
    <property type="match status" value="1"/>
</dbReference>
<evidence type="ECO:0000313" key="3">
    <source>
        <dbReference type="Proteomes" id="UP000628137"/>
    </source>
</evidence>
<comment type="caution">
    <text evidence="1">The sequence shown here is derived from an EMBL/GenBank/DDBJ whole genome shotgun (WGS) entry which is preliminary data.</text>
</comment>
<dbReference type="Gene3D" id="3.30.2310.20">
    <property type="entry name" value="RelE-like"/>
    <property type="match status" value="1"/>
</dbReference>
<dbReference type="InterPro" id="IPR035093">
    <property type="entry name" value="RelE/ParE_toxin_dom_sf"/>
</dbReference>
<dbReference type="Proteomes" id="UP000628137">
    <property type="component" value="Unassembled WGS sequence"/>
</dbReference>
<dbReference type="SUPFAM" id="SSF143011">
    <property type="entry name" value="RelE-like"/>
    <property type="match status" value="1"/>
</dbReference>
<dbReference type="GO" id="GO:0004519">
    <property type="term" value="F:endonuclease activity"/>
    <property type="evidence" value="ECO:0007669"/>
    <property type="project" value="InterPro"/>
</dbReference>
<proteinExistence type="predicted"/>
<evidence type="ECO:0000313" key="2">
    <source>
        <dbReference type="EMBL" id="MBV4544060.1"/>
    </source>
</evidence>
<keyword evidence="3" id="KW-1185">Reference proteome</keyword>
<name>A0A923GMS7_9PSED</name>
<dbReference type="RefSeq" id="WP_186604928.1">
    <property type="nucleotide sequence ID" value="NZ_JABWRP020000026.1"/>
</dbReference>
<dbReference type="InterPro" id="IPR009614">
    <property type="entry name" value="YoeB_toxin"/>
</dbReference>
<organism evidence="1">
    <name type="scientific">Pseudomonas vlassakiae</name>
    <dbReference type="NCBI Taxonomy" id="485888"/>
    <lineage>
        <taxon>Bacteria</taxon>
        <taxon>Pseudomonadati</taxon>
        <taxon>Pseudomonadota</taxon>
        <taxon>Gammaproteobacteria</taxon>
        <taxon>Pseudomonadales</taxon>
        <taxon>Pseudomonadaceae</taxon>
        <taxon>Pseudomonas</taxon>
    </lineage>
</organism>
<reference evidence="2" key="3">
    <citation type="submission" date="2021-06" db="EMBL/GenBank/DDBJ databases">
        <title>Updating the genus Pseudomonas: Description of 43 new species and partition of the Pseudomonas putida group.</title>
        <authorList>
            <person name="Girard L."/>
            <person name="Lood C."/>
            <person name="Vandamme P."/>
            <person name="Rokni-Zadeh H."/>
            <person name="Van Noort V."/>
            <person name="Hofte M."/>
            <person name="Lavigne R."/>
            <person name="De Mot R."/>
        </authorList>
    </citation>
    <scope>NUCLEOTIDE SEQUENCE</scope>
    <source>
        <strain evidence="2">RW4S2</strain>
    </source>
</reference>
<evidence type="ECO:0000313" key="1">
    <source>
        <dbReference type="EMBL" id="MBC3473874.1"/>
    </source>
</evidence>
<protein>
    <submittedName>
        <fullName evidence="1">Type II toxin-antitoxin system YoeB family toxin</fullName>
    </submittedName>
</protein>
<dbReference type="EMBL" id="JABWRP010000039">
    <property type="protein sequence ID" value="MBC3473874.1"/>
    <property type="molecule type" value="Genomic_DNA"/>
</dbReference>
<gene>
    <name evidence="2" type="ORF">HU738_023670</name>
    <name evidence="1" type="ORF">HU738_25265</name>
</gene>
<accession>A0A923GMS7</accession>
<dbReference type="GO" id="GO:0006401">
    <property type="term" value="P:RNA catabolic process"/>
    <property type="evidence" value="ECO:0007669"/>
    <property type="project" value="InterPro"/>
</dbReference>
<dbReference type="AlphaFoldDB" id="A0A923GMS7"/>
<reference evidence="1 3" key="1">
    <citation type="journal article" date="2020" name="Microorganisms">
        <title>Reliable Identification of Environmental Pseudomonas Isolates Using the rpoD Gene.</title>
        <authorList>
            <consortium name="The Broad Institute Genome Sequencing Platform"/>
            <person name="Girard L."/>
            <person name="Lood C."/>
            <person name="Rokni-Zadeh H."/>
            <person name="van Noort V."/>
            <person name="Lavigne R."/>
            <person name="De Mot R."/>
        </authorList>
    </citation>
    <scope>NUCLEOTIDE SEQUENCE</scope>
    <source>
        <strain evidence="1 3">RW4S2</strain>
    </source>
</reference>
<reference evidence="1" key="2">
    <citation type="submission" date="2020-07" db="EMBL/GenBank/DDBJ databases">
        <authorList>
            <person name="Lood C."/>
            <person name="Girard L."/>
        </authorList>
    </citation>
    <scope>NUCLEOTIDE SEQUENCE</scope>
    <source>
        <strain evidence="1">RW4S2</strain>
    </source>
</reference>
<sequence>MTREHRLVYLFEGGQMTILQCRYHYDD</sequence>
<dbReference type="EMBL" id="JABWRP020000026">
    <property type="protein sequence ID" value="MBV4544060.1"/>
    <property type="molecule type" value="Genomic_DNA"/>
</dbReference>